<dbReference type="Gene3D" id="3.40.50.300">
    <property type="entry name" value="P-loop containing nucleotide triphosphate hydrolases"/>
    <property type="match status" value="1"/>
</dbReference>
<organism evidence="4 5">
    <name type="scientific">Thermanaerovibrio acidaminovorans (strain ATCC 49978 / DSM 6589 / Su883)</name>
    <name type="common">Selenomonas acidaminovorans</name>
    <dbReference type="NCBI Taxonomy" id="525903"/>
    <lineage>
        <taxon>Bacteria</taxon>
        <taxon>Thermotogati</taxon>
        <taxon>Synergistota</taxon>
        <taxon>Synergistia</taxon>
        <taxon>Synergistales</taxon>
        <taxon>Synergistaceae</taxon>
        <taxon>Thermanaerovibrio</taxon>
    </lineage>
</organism>
<dbReference type="RefSeq" id="WP_012870249.1">
    <property type="nucleotide sequence ID" value="NC_013522.1"/>
</dbReference>
<dbReference type="InterPro" id="IPR003439">
    <property type="entry name" value="ABC_transporter-like_ATP-bd"/>
</dbReference>
<dbReference type="PROSITE" id="PS50893">
    <property type="entry name" value="ABC_TRANSPORTER_2"/>
    <property type="match status" value="1"/>
</dbReference>
<dbReference type="Pfam" id="PF00005">
    <property type="entry name" value="ABC_tran"/>
    <property type="match status" value="1"/>
</dbReference>
<dbReference type="EMBL" id="CP001818">
    <property type="protein sequence ID" value="ACZ19740.1"/>
    <property type="molecule type" value="Genomic_DNA"/>
</dbReference>
<protein>
    <submittedName>
        <fullName evidence="4">ABC transporter related protein</fullName>
    </submittedName>
</protein>
<dbReference type="Proteomes" id="UP000002030">
    <property type="component" value="Chromosome"/>
</dbReference>
<dbReference type="CDD" id="cd03214">
    <property type="entry name" value="ABC_Iron-Siderophores_B12_Hemin"/>
    <property type="match status" value="1"/>
</dbReference>
<dbReference type="PANTHER" id="PTHR42794">
    <property type="entry name" value="HEMIN IMPORT ATP-BINDING PROTEIN HMUV"/>
    <property type="match status" value="1"/>
</dbReference>
<proteinExistence type="predicted"/>
<evidence type="ECO:0000256" key="1">
    <source>
        <dbReference type="ARBA" id="ARBA00022741"/>
    </source>
</evidence>
<dbReference type="HOGENOM" id="CLU_000604_1_11_0"/>
<dbReference type="eggNOG" id="COG1120">
    <property type="taxonomic scope" value="Bacteria"/>
</dbReference>
<dbReference type="InterPro" id="IPR003593">
    <property type="entry name" value="AAA+_ATPase"/>
</dbReference>
<sequence length="258" mass="28438">MSIVSVRDLTVQMGGRTILRDVNLDLRPREALAVIGPNGAGKSTLLKAIMGMVPHRGRVALDRRPLSELSPRQVGRIIALVPQPSEGRPPVTPLELAILSRYPWQGSFDGVGCQEMALIRSALEAVDLWELRDVPMGSLSGGEAQRALIAAALAQDTRCLVLDEPTASLDYRHQCEVLRLLLDLRSRGEDRGMIMATHDVNLALRWATRVVALREGRVVLDRSPEDLGPEELSSVFQVRFRRISDPQGGCIMPQELML</sequence>
<dbReference type="SUPFAM" id="SSF52540">
    <property type="entry name" value="P-loop containing nucleoside triphosphate hydrolases"/>
    <property type="match status" value="1"/>
</dbReference>
<accession>D1B6U9</accession>
<dbReference type="InterPro" id="IPR027417">
    <property type="entry name" value="P-loop_NTPase"/>
</dbReference>
<dbReference type="EnsemblBacteria" id="ACZ19740">
    <property type="protein sequence ID" value="ACZ19740"/>
    <property type="gene ID" value="Taci_1519"/>
</dbReference>
<evidence type="ECO:0000313" key="4">
    <source>
        <dbReference type="EMBL" id="ACZ19740.1"/>
    </source>
</evidence>
<dbReference type="GO" id="GO:0016887">
    <property type="term" value="F:ATP hydrolysis activity"/>
    <property type="evidence" value="ECO:0007669"/>
    <property type="project" value="InterPro"/>
</dbReference>
<evidence type="ECO:0000313" key="5">
    <source>
        <dbReference type="Proteomes" id="UP000002030"/>
    </source>
</evidence>
<reference evidence="4 5" key="1">
    <citation type="journal article" date="2009" name="Stand. Genomic Sci.">
        <title>Complete genome sequence of Thermanaerovibrio acidaminovorans type strain (Su883).</title>
        <authorList>
            <person name="Chovatia M."/>
            <person name="Sikorski J."/>
            <person name="Schroder M."/>
            <person name="Lapidus A."/>
            <person name="Nolan M."/>
            <person name="Tice H."/>
            <person name="Glavina Del Rio T."/>
            <person name="Copeland A."/>
            <person name="Cheng J.F."/>
            <person name="Lucas S."/>
            <person name="Chen F."/>
            <person name="Bruce D."/>
            <person name="Goodwin L."/>
            <person name="Pitluck S."/>
            <person name="Ivanova N."/>
            <person name="Mavromatis K."/>
            <person name="Ovchinnikova G."/>
            <person name="Pati A."/>
            <person name="Chen A."/>
            <person name="Palaniappan K."/>
            <person name="Land M."/>
            <person name="Hauser L."/>
            <person name="Chang Y.J."/>
            <person name="Jeffries C.D."/>
            <person name="Chain P."/>
            <person name="Saunders E."/>
            <person name="Detter J.C."/>
            <person name="Brettin T."/>
            <person name="Rohde M."/>
            <person name="Goker M."/>
            <person name="Spring S."/>
            <person name="Bristow J."/>
            <person name="Markowitz V."/>
            <person name="Hugenholtz P."/>
            <person name="Kyrpides N.C."/>
            <person name="Klenk H.P."/>
            <person name="Eisen J.A."/>
        </authorList>
    </citation>
    <scope>NUCLEOTIDE SEQUENCE [LARGE SCALE GENOMIC DNA]</scope>
    <source>
        <strain evidence="5">ATCC 49978 / DSM 6589 / Su883</strain>
    </source>
</reference>
<dbReference type="AlphaFoldDB" id="D1B6U9"/>
<gene>
    <name evidence="4" type="ordered locus">Taci_1519</name>
</gene>
<keyword evidence="2" id="KW-0067">ATP-binding</keyword>
<name>D1B6U9_THEAS</name>
<dbReference type="STRING" id="525903.Taci_1519"/>
<dbReference type="GO" id="GO:0005524">
    <property type="term" value="F:ATP binding"/>
    <property type="evidence" value="ECO:0007669"/>
    <property type="project" value="UniProtKB-KW"/>
</dbReference>
<dbReference type="PANTHER" id="PTHR42794:SF2">
    <property type="entry name" value="ABC TRANSPORTER ATP-BINDING PROTEIN"/>
    <property type="match status" value="1"/>
</dbReference>
<dbReference type="InterPro" id="IPR017871">
    <property type="entry name" value="ABC_transporter-like_CS"/>
</dbReference>
<keyword evidence="5" id="KW-1185">Reference proteome</keyword>
<evidence type="ECO:0000259" key="3">
    <source>
        <dbReference type="PROSITE" id="PS50893"/>
    </source>
</evidence>
<dbReference type="KEGG" id="tai:Taci_1519"/>
<evidence type="ECO:0000256" key="2">
    <source>
        <dbReference type="ARBA" id="ARBA00022840"/>
    </source>
</evidence>
<feature type="domain" description="ABC transporter" evidence="3">
    <location>
        <begin position="4"/>
        <end position="240"/>
    </location>
</feature>
<dbReference type="OrthoDB" id="9799337at2"/>
<dbReference type="PROSITE" id="PS00211">
    <property type="entry name" value="ABC_TRANSPORTER_1"/>
    <property type="match status" value="1"/>
</dbReference>
<keyword evidence="1" id="KW-0547">Nucleotide-binding</keyword>
<dbReference type="SMART" id="SM00382">
    <property type="entry name" value="AAA"/>
    <property type="match status" value="1"/>
</dbReference>